<comment type="caution">
    <text evidence="2">The sequence shown here is derived from an EMBL/GenBank/DDBJ whole genome shotgun (WGS) entry which is preliminary data.</text>
</comment>
<dbReference type="EMBL" id="VSRR010002848">
    <property type="protein sequence ID" value="MPC33507.1"/>
    <property type="molecule type" value="Genomic_DNA"/>
</dbReference>
<sequence length="96" mass="10814">MATRGQETVQFWEAPWLGKREKKEHIQPRRQAAKVRESTESTSTSPLARRLEGPLEELPADEFPPLIRLRGAGKVLATTSIPQVETPPFTLLLRAL</sequence>
<evidence type="ECO:0000313" key="3">
    <source>
        <dbReference type="Proteomes" id="UP000324222"/>
    </source>
</evidence>
<evidence type="ECO:0000313" key="2">
    <source>
        <dbReference type="EMBL" id="MPC33507.1"/>
    </source>
</evidence>
<feature type="region of interest" description="Disordered" evidence="1">
    <location>
        <begin position="22"/>
        <end position="55"/>
    </location>
</feature>
<organism evidence="2 3">
    <name type="scientific">Portunus trituberculatus</name>
    <name type="common">Swimming crab</name>
    <name type="synonym">Neptunus trituberculatus</name>
    <dbReference type="NCBI Taxonomy" id="210409"/>
    <lineage>
        <taxon>Eukaryota</taxon>
        <taxon>Metazoa</taxon>
        <taxon>Ecdysozoa</taxon>
        <taxon>Arthropoda</taxon>
        <taxon>Crustacea</taxon>
        <taxon>Multicrustacea</taxon>
        <taxon>Malacostraca</taxon>
        <taxon>Eumalacostraca</taxon>
        <taxon>Eucarida</taxon>
        <taxon>Decapoda</taxon>
        <taxon>Pleocyemata</taxon>
        <taxon>Brachyura</taxon>
        <taxon>Eubrachyura</taxon>
        <taxon>Portunoidea</taxon>
        <taxon>Portunidae</taxon>
        <taxon>Portuninae</taxon>
        <taxon>Portunus</taxon>
    </lineage>
</organism>
<evidence type="ECO:0000256" key="1">
    <source>
        <dbReference type="SAM" id="MobiDB-lite"/>
    </source>
</evidence>
<dbReference type="Proteomes" id="UP000324222">
    <property type="component" value="Unassembled WGS sequence"/>
</dbReference>
<protein>
    <submittedName>
        <fullName evidence="2">Uncharacterized protein</fullName>
    </submittedName>
</protein>
<keyword evidence="3" id="KW-1185">Reference proteome</keyword>
<name>A0A5B7EJT2_PORTR</name>
<dbReference type="AlphaFoldDB" id="A0A5B7EJT2"/>
<accession>A0A5B7EJT2</accession>
<reference evidence="2 3" key="1">
    <citation type="submission" date="2019-05" db="EMBL/GenBank/DDBJ databases">
        <title>Another draft genome of Portunus trituberculatus and its Hox gene families provides insights of decapod evolution.</title>
        <authorList>
            <person name="Jeong J.-H."/>
            <person name="Song I."/>
            <person name="Kim S."/>
            <person name="Choi T."/>
            <person name="Kim D."/>
            <person name="Ryu S."/>
            <person name="Kim W."/>
        </authorList>
    </citation>
    <scope>NUCLEOTIDE SEQUENCE [LARGE SCALE GENOMIC DNA]</scope>
    <source>
        <tissue evidence="2">Muscle</tissue>
    </source>
</reference>
<gene>
    <name evidence="2" type="ORF">E2C01_026859</name>
</gene>
<proteinExistence type="predicted"/>